<sequence>MSTKELGDLGERLACEYLVKKGYNILDKNYRISFGEIDIIARKKFKLFGKNDKVIHFVEVKTILQTIPKNGRPSILGNSNSRSEPVEGFFPEEKVDYKKQRKLRQMAEIWLGKNKFKQNYPYQIDVVGILINENIRNAKLHYFSNVVSGN</sequence>
<dbReference type="EMBL" id="MHOL01000004">
    <property type="protein sequence ID" value="OGZ63215.1"/>
    <property type="molecule type" value="Genomic_DNA"/>
</dbReference>
<dbReference type="InterPro" id="IPR011335">
    <property type="entry name" value="Restrct_endonuc-II-like"/>
</dbReference>
<dbReference type="SUPFAM" id="SSF52980">
    <property type="entry name" value="Restriction endonuclease-like"/>
    <property type="match status" value="1"/>
</dbReference>
<accession>A0A1G2HL77</accession>
<dbReference type="GO" id="GO:0003676">
    <property type="term" value="F:nucleic acid binding"/>
    <property type="evidence" value="ECO:0007669"/>
    <property type="project" value="InterPro"/>
</dbReference>
<evidence type="ECO:0000313" key="4">
    <source>
        <dbReference type="Proteomes" id="UP000178991"/>
    </source>
</evidence>
<dbReference type="InterPro" id="IPR011856">
    <property type="entry name" value="tRNA_endonuc-like_dom_sf"/>
</dbReference>
<organism evidence="3 4">
    <name type="scientific">Candidatus Staskawiczbacteria bacterium RIFCSPHIGHO2_01_FULL_34_27</name>
    <dbReference type="NCBI Taxonomy" id="1802199"/>
    <lineage>
        <taxon>Bacteria</taxon>
        <taxon>Candidatus Staskawicziibacteriota</taxon>
    </lineage>
</organism>
<reference evidence="3 4" key="1">
    <citation type="journal article" date="2016" name="Nat. Commun.">
        <title>Thousands of microbial genomes shed light on interconnected biogeochemical processes in an aquifer system.</title>
        <authorList>
            <person name="Anantharaman K."/>
            <person name="Brown C.T."/>
            <person name="Hug L.A."/>
            <person name="Sharon I."/>
            <person name="Castelle C.J."/>
            <person name="Probst A.J."/>
            <person name="Thomas B.C."/>
            <person name="Singh A."/>
            <person name="Wilkins M.J."/>
            <person name="Karaoz U."/>
            <person name="Brodie E.L."/>
            <person name="Williams K.H."/>
            <person name="Hubbard S.S."/>
            <person name="Banfield J.F."/>
        </authorList>
    </citation>
    <scope>NUCLEOTIDE SEQUENCE [LARGE SCALE GENOMIC DNA]</scope>
</reference>
<name>A0A1G2HL77_9BACT</name>
<dbReference type="AlphaFoldDB" id="A0A1G2HL77"/>
<comment type="similarity">
    <text evidence="1 2">Belongs to the UPF0102 family.</text>
</comment>
<evidence type="ECO:0000256" key="1">
    <source>
        <dbReference type="ARBA" id="ARBA00006738"/>
    </source>
</evidence>
<protein>
    <recommendedName>
        <fullName evidence="2">UPF0102 protein A2639_02040</fullName>
    </recommendedName>
</protein>
<dbReference type="HAMAP" id="MF_00048">
    <property type="entry name" value="UPF0102"/>
    <property type="match status" value="1"/>
</dbReference>
<dbReference type="PANTHER" id="PTHR34039">
    <property type="entry name" value="UPF0102 PROTEIN YRAN"/>
    <property type="match status" value="1"/>
</dbReference>
<evidence type="ECO:0000256" key="2">
    <source>
        <dbReference type="HAMAP-Rule" id="MF_00048"/>
    </source>
</evidence>
<dbReference type="Gene3D" id="3.40.1350.10">
    <property type="match status" value="1"/>
</dbReference>
<gene>
    <name evidence="3" type="ORF">A2639_02040</name>
</gene>
<comment type="caution">
    <text evidence="3">The sequence shown here is derived from an EMBL/GenBank/DDBJ whole genome shotgun (WGS) entry which is preliminary data.</text>
</comment>
<dbReference type="Proteomes" id="UP000178991">
    <property type="component" value="Unassembled WGS sequence"/>
</dbReference>
<dbReference type="Pfam" id="PF02021">
    <property type="entry name" value="UPF0102"/>
    <property type="match status" value="1"/>
</dbReference>
<dbReference type="InterPro" id="IPR003509">
    <property type="entry name" value="UPF0102_YraN-like"/>
</dbReference>
<dbReference type="PANTHER" id="PTHR34039:SF1">
    <property type="entry name" value="UPF0102 PROTEIN YRAN"/>
    <property type="match status" value="1"/>
</dbReference>
<evidence type="ECO:0000313" key="3">
    <source>
        <dbReference type="EMBL" id="OGZ63215.1"/>
    </source>
</evidence>
<dbReference type="CDD" id="cd20736">
    <property type="entry name" value="PoNe_Nuclease"/>
    <property type="match status" value="1"/>
</dbReference>
<proteinExistence type="inferred from homology"/>